<dbReference type="AlphaFoldDB" id="A0A4R1KXV6"/>
<reference evidence="1 2" key="1">
    <citation type="submission" date="2019-03" db="EMBL/GenBank/DDBJ databases">
        <title>Genomic Encyclopedia of Type Strains, Phase IV (KMG-IV): sequencing the most valuable type-strain genomes for metagenomic binning, comparative biology and taxonomic classification.</title>
        <authorList>
            <person name="Goeker M."/>
        </authorList>
    </citation>
    <scope>NUCLEOTIDE SEQUENCE [LARGE SCALE GENOMIC DNA]</scope>
    <source>
        <strain evidence="1 2">DSM 10053</strain>
    </source>
</reference>
<dbReference type="RefSeq" id="WP_207905217.1">
    <property type="nucleotide sequence ID" value="NZ_JBPDVQ010000002.1"/>
</dbReference>
<dbReference type="Proteomes" id="UP000295496">
    <property type="component" value="Unassembled WGS sequence"/>
</dbReference>
<gene>
    <name evidence="1" type="ORF">EV692_0546</name>
</gene>
<keyword evidence="2" id="KW-1185">Reference proteome</keyword>
<accession>A0A4R1KXV6</accession>
<dbReference type="EMBL" id="SMGJ01000002">
    <property type="protein sequence ID" value="TCK70285.1"/>
    <property type="molecule type" value="Genomic_DNA"/>
</dbReference>
<evidence type="ECO:0000313" key="2">
    <source>
        <dbReference type="Proteomes" id="UP000295496"/>
    </source>
</evidence>
<sequence>MNNDRWQIIAYQADKKPLIIGSMPFNQSLFSILQQAQENKHYQAIVLKRMVGEIK</sequence>
<protein>
    <submittedName>
        <fullName evidence="1">Uncharacterized protein</fullName>
    </submittedName>
</protein>
<name>A0A4R1KXV6_9PAST</name>
<proteinExistence type="predicted"/>
<comment type="caution">
    <text evidence="1">The sequence shown here is derived from an EMBL/GenBank/DDBJ whole genome shotgun (WGS) entry which is preliminary data.</text>
</comment>
<organism evidence="1 2">
    <name type="scientific">Lonepinella koalarum</name>
    <dbReference type="NCBI Taxonomy" id="53417"/>
    <lineage>
        <taxon>Bacteria</taxon>
        <taxon>Pseudomonadati</taxon>
        <taxon>Pseudomonadota</taxon>
        <taxon>Gammaproteobacteria</taxon>
        <taxon>Pasteurellales</taxon>
        <taxon>Pasteurellaceae</taxon>
        <taxon>Lonepinella</taxon>
    </lineage>
</organism>
<evidence type="ECO:0000313" key="1">
    <source>
        <dbReference type="EMBL" id="TCK70285.1"/>
    </source>
</evidence>